<evidence type="ECO:0000313" key="4">
    <source>
        <dbReference type="Proteomes" id="UP001597108"/>
    </source>
</evidence>
<sequence>MKRLASILALALTLTLAGPASAEKISLNALSNYLNGFETASGEFTQINADGTISTGKVYLHRPGRARFEYNPPDNSLVMAGGGTVAIFDPKSNAGSTQYPLRQTPLSIILQKNVNLSQARMVVAHSTDGKTTSVVAQDPENPEYGTIRLVFTPDPIELRQWVITDGAGDQTTVILGELKTGTRMQSSLFDIPREEARRN</sequence>
<evidence type="ECO:0000313" key="3">
    <source>
        <dbReference type="EMBL" id="MFD0982040.1"/>
    </source>
</evidence>
<name>A0ABW3IWV0_9RHOB</name>
<accession>A0ABW3IWV0</accession>
<dbReference type="InterPro" id="IPR004564">
    <property type="entry name" value="OM_lipoprot_carrier_LolA-like"/>
</dbReference>
<dbReference type="Pfam" id="PF03548">
    <property type="entry name" value="LolA"/>
    <property type="match status" value="1"/>
</dbReference>
<reference evidence="4" key="1">
    <citation type="journal article" date="2019" name="Int. J. Syst. Evol. Microbiol.">
        <title>The Global Catalogue of Microorganisms (GCM) 10K type strain sequencing project: providing services to taxonomists for standard genome sequencing and annotation.</title>
        <authorList>
            <consortium name="The Broad Institute Genomics Platform"/>
            <consortium name="The Broad Institute Genome Sequencing Center for Infectious Disease"/>
            <person name="Wu L."/>
            <person name="Ma J."/>
        </authorList>
    </citation>
    <scope>NUCLEOTIDE SEQUENCE [LARGE SCALE GENOMIC DNA]</scope>
    <source>
        <strain evidence="4">CCUG 60524</strain>
    </source>
</reference>
<dbReference type="EMBL" id="JBHTJT010000050">
    <property type="protein sequence ID" value="MFD0982040.1"/>
    <property type="molecule type" value="Genomic_DNA"/>
</dbReference>
<dbReference type="InterPro" id="IPR029046">
    <property type="entry name" value="LolA/LolB/LppX"/>
</dbReference>
<dbReference type="PANTHER" id="PTHR35869:SF1">
    <property type="entry name" value="OUTER-MEMBRANE LIPOPROTEIN CARRIER PROTEIN"/>
    <property type="match status" value="1"/>
</dbReference>
<dbReference type="Proteomes" id="UP001597108">
    <property type="component" value="Unassembled WGS sequence"/>
</dbReference>
<gene>
    <name evidence="3" type="ORF">ACFQ2S_20600</name>
</gene>
<dbReference type="CDD" id="cd16325">
    <property type="entry name" value="LolA"/>
    <property type="match status" value="1"/>
</dbReference>
<keyword evidence="3" id="KW-0449">Lipoprotein</keyword>
<dbReference type="PANTHER" id="PTHR35869">
    <property type="entry name" value="OUTER-MEMBRANE LIPOPROTEIN CARRIER PROTEIN"/>
    <property type="match status" value="1"/>
</dbReference>
<evidence type="ECO:0000256" key="2">
    <source>
        <dbReference type="SAM" id="SignalP"/>
    </source>
</evidence>
<dbReference type="SUPFAM" id="SSF89392">
    <property type="entry name" value="Prokaryotic lipoproteins and lipoprotein localization factors"/>
    <property type="match status" value="1"/>
</dbReference>
<protein>
    <submittedName>
        <fullName evidence="3">Outer membrane lipoprotein carrier protein LolA</fullName>
    </submittedName>
</protein>
<feature type="signal peptide" evidence="2">
    <location>
        <begin position="1"/>
        <end position="22"/>
    </location>
</feature>
<dbReference type="Gene3D" id="2.50.20.10">
    <property type="entry name" value="Lipoprotein localisation LolA/LolB/LppX"/>
    <property type="match status" value="1"/>
</dbReference>
<comment type="caution">
    <text evidence="3">The sequence shown here is derived from an EMBL/GenBank/DDBJ whole genome shotgun (WGS) entry which is preliminary data.</text>
</comment>
<keyword evidence="1 2" id="KW-0732">Signal</keyword>
<dbReference type="RefSeq" id="WP_386077413.1">
    <property type="nucleotide sequence ID" value="NZ_JBHTJT010000050.1"/>
</dbReference>
<evidence type="ECO:0000256" key="1">
    <source>
        <dbReference type="ARBA" id="ARBA00022729"/>
    </source>
</evidence>
<organism evidence="3 4">
    <name type="scientific">Tropicimonas aquimaris</name>
    <dbReference type="NCBI Taxonomy" id="914152"/>
    <lineage>
        <taxon>Bacteria</taxon>
        <taxon>Pseudomonadati</taxon>
        <taxon>Pseudomonadota</taxon>
        <taxon>Alphaproteobacteria</taxon>
        <taxon>Rhodobacterales</taxon>
        <taxon>Roseobacteraceae</taxon>
        <taxon>Tropicimonas</taxon>
    </lineage>
</organism>
<proteinExistence type="predicted"/>
<feature type="chain" id="PRO_5047541133" evidence="2">
    <location>
        <begin position="23"/>
        <end position="199"/>
    </location>
</feature>
<keyword evidence="4" id="KW-1185">Reference proteome</keyword>